<feature type="chain" id="PRO_5004927945" evidence="14">
    <location>
        <begin position="27"/>
        <end position="657"/>
    </location>
</feature>
<sequence length="657" mass="72664">MDTKAMHLLINLIAITFLSRVPYSTAVQPCLNCGRTLVPYPLSTGPGCGEYPLYKIRCTAGTLFFDALNGSSYPIIAINPVTQRITIRPTGISANACIAGDYHSRGIQLDRNLPFRIAAGNTIFLLNCTDAAVKKLRPPLDCSANSECHKYIKDKPVIACMKSPVCCAFRVDGKVLLEYGYGVSVGGGEPCAAYESFAKLELTTMKTKRWPEPEMELEWDLPKEPICKNPVDCKEVLNSKCLADPVRVGQKRCMCDVGFKWDPITGLCQSQNLKCTKHGKGCKIKKKKKSKHIAVVAGVVAGVVPLLIGIGILVYKQHSKLNSEKEAKKTLVKEREQILNSKSSGKSARIFTGKEIAKATNNFSKSNLIGSGGFGEVFKGVFDDGTVTAIKRAKLGNTKGIDQILNEVRILCQVNHRSLVRLLGCCVDLETPLLISEFVPNGTLFDHLHRHSSRKLPPLSWRHRLRIAHQTAEGLAYLHSAAVPPIYHRDIKSSNILLDEKFDAKVSDFGLSRLVEQSDNQTNDSHIFTCAQGTLGYLDPEYYRNFQLTDKSDVYSFGVVLLEILTAMKAIDFSRQEEDVNLVVYVKKMMKEERLMEAVDPALKDGSSKLETEAMKGLGLLASACLSDQRQNRPSMKEVADEIEYLFSISTTKTSLE</sequence>
<evidence type="ECO:0000259" key="15">
    <source>
        <dbReference type="PROSITE" id="PS50011"/>
    </source>
</evidence>
<dbReference type="eggNOG" id="KOG1187">
    <property type="taxonomic scope" value="Eukaryota"/>
</dbReference>
<keyword evidence="8 12" id="KW-0067">ATP-binding</keyword>
<dbReference type="AlphaFoldDB" id="W9QNA9"/>
<dbReference type="PROSITE" id="PS00107">
    <property type="entry name" value="PROTEIN_KINASE_ATP"/>
    <property type="match status" value="1"/>
</dbReference>
<accession>W9QNA9</accession>
<dbReference type="InterPro" id="IPR008271">
    <property type="entry name" value="Ser/Thr_kinase_AS"/>
</dbReference>
<gene>
    <name evidence="16" type="ORF">L484_016983</name>
</gene>
<evidence type="ECO:0000313" key="16">
    <source>
        <dbReference type="EMBL" id="EXB36731.1"/>
    </source>
</evidence>
<evidence type="ECO:0000256" key="2">
    <source>
        <dbReference type="ARBA" id="ARBA00022527"/>
    </source>
</evidence>
<dbReference type="Gene3D" id="3.30.200.20">
    <property type="entry name" value="Phosphorylase Kinase, domain 1"/>
    <property type="match status" value="1"/>
</dbReference>
<evidence type="ECO:0000256" key="5">
    <source>
        <dbReference type="ARBA" id="ARBA00022729"/>
    </source>
</evidence>
<evidence type="ECO:0000256" key="9">
    <source>
        <dbReference type="ARBA" id="ARBA00022989"/>
    </source>
</evidence>
<evidence type="ECO:0000256" key="1">
    <source>
        <dbReference type="ARBA" id="ARBA00004167"/>
    </source>
</evidence>
<keyword evidence="16" id="KW-0675">Receptor</keyword>
<dbReference type="PANTHER" id="PTHR46008:SF25">
    <property type="entry name" value="PROTEIN KINASE DOMAIN-CONTAINING PROTEIN"/>
    <property type="match status" value="1"/>
</dbReference>
<dbReference type="InterPro" id="IPR000719">
    <property type="entry name" value="Prot_kinase_dom"/>
</dbReference>
<protein>
    <submittedName>
        <fullName evidence="16">Wall-associated receptor kinase-like 20</fullName>
    </submittedName>
</protein>
<dbReference type="SMART" id="SM00220">
    <property type="entry name" value="S_TKc"/>
    <property type="match status" value="1"/>
</dbReference>
<dbReference type="SUPFAM" id="SSF56112">
    <property type="entry name" value="Protein kinase-like (PK-like)"/>
    <property type="match status" value="1"/>
</dbReference>
<dbReference type="InterPro" id="IPR017441">
    <property type="entry name" value="Protein_kinase_ATP_BS"/>
</dbReference>
<evidence type="ECO:0000313" key="17">
    <source>
        <dbReference type="Proteomes" id="UP000030645"/>
    </source>
</evidence>
<keyword evidence="6 12" id="KW-0547">Nucleotide-binding</keyword>
<keyword evidence="2" id="KW-0723">Serine/threonine-protein kinase</keyword>
<keyword evidence="10 13" id="KW-0472">Membrane</keyword>
<reference evidence="17" key="1">
    <citation type="submission" date="2013-01" db="EMBL/GenBank/DDBJ databases">
        <title>Draft Genome Sequence of a Mulberry Tree, Morus notabilis C.K. Schneid.</title>
        <authorList>
            <person name="He N."/>
            <person name="Zhao S."/>
        </authorList>
    </citation>
    <scope>NUCLEOTIDE SEQUENCE</scope>
</reference>
<dbReference type="InterPro" id="IPR011009">
    <property type="entry name" value="Kinase-like_dom_sf"/>
</dbReference>
<evidence type="ECO:0000256" key="14">
    <source>
        <dbReference type="SAM" id="SignalP"/>
    </source>
</evidence>
<proteinExistence type="predicted"/>
<dbReference type="Gene3D" id="1.10.510.10">
    <property type="entry name" value="Transferase(Phosphotransferase) domain 1"/>
    <property type="match status" value="1"/>
</dbReference>
<evidence type="ECO:0000256" key="13">
    <source>
        <dbReference type="SAM" id="Phobius"/>
    </source>
</evidence>
<keyword evidence="3" id="KW-0808">Transferase</keyword>
<dbReference type="PROSITE" id="PS50011">
    <property type="entry name" value="PROTEIN_KINASE_DOM"/>
    <property type="match status" value="1"/>
</dbReference>
<dbReference type="FunFam" id="3.30.200.20:FF:000446">
    <property type="entry name" value="Wall-associated receptor kinase-like 20"/>
    <property type="match status" value="1"/>
</dbReference>
<evidence type="ECO:0000256" key="6">
    <source>
        <dbReference type="ARBA" id="ARBA00022741"/>
    </source>
</evidence>
<dbReference type="PANTHER" id="PTHR46008">
    <property type="entry name" value="LEAF RUST 10 DISEASE-RESISTANCE LOCUS RECEPTOR-LIKE PROTEIN KINASE-LIKE 1.4"/>
    <property type="match status" value="1"/>
</dbReference>
<dbReference type="Pfam" id="PF07714">
    <property type="entry name" value="PK_Tyr_Ser-Thr"/>
    <property type="match status" value="1"/>
</dbReference>
<dbReference type="EMBL" id="KE343588">
    <property type="protein sequence ID" value="EXB36731.1"/>
    <property type="molecule type" value="Genomic_DNA"/>
</dbReference>
<keyword evidence="5 14" id="KW-0732">Signal</keyword>
<feature type="transmembrane region" description="Helical" evidence="13">
    <location>
        <begin position="293"/>
        <end position="315"/>
    </location>
</feature>
<keyword evidence="9 13" id="KW-1133">Transmembrane helix</keyword>
<keyword evidence="17" id="KW-1185">Reference proteome</keyword>
<name>W9QNA9_9ROSA</name>
<evidence type="ECO:0000256" key="11">
    <source>
        <dbReference type="ARBA" id="ARBA00023180"/>
    </source>
</evidence>
<keyword evidence="4 13" id="KW-0812">Transmembrane</keyword>
<keyword evidence="11" id="KW-0325">Glycoprotein</keyword>
<dbReference type="GO" id="GO:0004674">
    <property type="term" value="F:protein serine/threonine kinase activity"/>
    <property type="evidence" value="ECO:0007669"/>
    <property type="project" value="UniProtKB-KW"/>
</dbReference>
<comment type="subcellular location">
    <subcellularLocation>
        <location evidence="1">Membrane</location>
        <topology evidence="1">Single-pass membrane protein</topology>
    </subcellularLocation>
</comment>
<evidence type="ECO:0000256" key="12">
    <source>
        <dbReference type="PROSITE-ProRule" id="PRU10141"/>
    </source>
</evidence>
<dbReference type="PROSITE" id="PS00108">
    <property type="entry name" value="PROTEIN_KINASE_ST"/>
    <property type="match status" value="1"/>
</dbReference>
<dbReference type="InterPro" id="IPR001245">
    <property type="entry name" value="Ser-Thr/Tyr_kinase_cat_dom"/>
</dbReference>
<dbReference type="FunFam" id="1.10.510.10:FF:000161">
    <property type="entry name" value="Wall-associated receptor kinase-like 20"/>
    <property type="match status" value="1"/>
</dbReference>
<dbReference type="Proteomes" id="UP000030645">
    <property type="component" value="Unassembled WGS sequence"/>
</dbReference>
<evidence type="ECO:0000256" key="10">
    <source>
        <dbReference type="ARBA" id="ARBA00023136"/>
    </source>
</evidence>
<evidence type="ECO:0000256" key="8">
    <source>
        <dbReference type="ARBA" id="ARBA00022840"/>
    </source>
</evidence>
<feature type="binding site" evidence="12">
    <location>
        <position position="391"/>
    </location>
    <ligand>
        <name>ATP</name>
        <dbReference type="ChEBI" id="CHEBI:30616"/>
    </ligand>
</feature>
<dbReference type="GO" id="GO:0005886">
    <property type="term" value="C:plasma membrane"/>
    <property type="evidence" value="ECO:0007669"/>
    <property type="project" value="UniProtKB-ARBA"/>
</dbReference>
<feature type="signal peptide" evidence="14">
    <location>
        <begin position="1"/>
        <end position="26"/>
    </location>
</feature>
<feature type="domain" description="Protein kinase" evidence="15">
    <location>
        <begin position="363"/>
        <end position="646"/>
    </location>
</feature>
<dbReference type="STRING" id="981085.W9QNA9"/>
<evidence type="ECO:0000256" key="7">
    <source>
        <dbReference type="ARBA" id="ARBA00022777"/>
    </source>
</evidence>
<organism evidence="16 17">
    <name type="scientific">Morus notabilis</name>
    <dbReference type="NCBI Taxonomy" id="981085"/>
    <lineage>
        <taxon>Eukaryota</taxon>
        <taxon>Viridiplantae</taxon>
        <taxon>Streptophyta</taxon>
        <taxon>Embryophyta</taxon>
        <taxon>Tracheophyta</taxon>
        <taxon>Spermatophyta</taxon>
        <taxon>Magnoliopsida</taxon>
        <taxon>eudicotyledons</taxon>
        <taxon>Gunneridae</taxon>
        <taxon>Pentapetalae</taxon>
        <taxon>rosids</taxon>
        <taxon>fabids</taxon>
        <taxon>Rosales</taxon>
        <taxon>Moraceae</taxon>
        <taxon>Moreae</taxon>
        <taxon>Morus</taxon>
    </lineage>
</organism>
<evidence type="ECO:0000256" key="3">
    <source>
        <dbReference type="ARBA" id="ARBA00022679"/>
    </source>
</evidence>
<dbReference type="CDD" id="cd14066">
    <property type="entry name" value="STKc_IRAK"/>
    <property type="match status" value="1"/>
</dbReference>
<evidence type="ECO:0000256" key="4">
    <source>
        <dbReference type="ARBA" id="ARBA00022692"/>
    </source>
</evidence>
<dbReference type="GO" id="GO:0005524">
    <property type="term" value="F:ATP binding"/>
    <property type="evidence" value="ECO:0007669"/>
    <property type="project" value="UniProtKB-UniRule"/>
</dbReference>
<keyword evidence="7 16" id="KW-0418">Kinase</keyword>